<gene>
    <name evidence="1" type="ORF">A7J15_10840</name>
</gene>
<name>A0A1B9N820_9MICO</name>
<dbReference type="OrthoDB" id="8215557at2"/>
<comment type="caution">
    <text evidence="1">The sequence shown here is derived from an EMBL/GenBank/DDBJ whole genome shotgun (WGS) entry which is preliminary data.</text>
</comment>
<organism evidence="1 2">
    <name type="scientific">Microbacterium sediminis</name>
    <dbReference type="NCBI Taxonomy" id="904291"/>
    <lineage>
        <taxon>Bacteria</taxon>
        <taxon>Bacillati</taxon>
        <taxon>Actinomycetota</taxon>
        <taxon>Actinomycetes</taxon>
        <taxon>Micrococcales</taxon>
        <taxon>Microbacteriaceae</taxon>
        <taxon>Microbacterium</taxon>
    </lineage>
</organism>
<evidence type="ECO:0000313" key="1">
    <source>
        <dbReference type="EMBL" id="OCG72756.1"/>
    </source>
</evidence>
<dbReference type="AlphaFoldDB" id="A0A1B9N820"/>
<sequence length="205" mass="21792">MLVFGDSWTVGSAATAPSGGYAYRVADIAGWDTIVNGESGSGYLKEGRAGNTFGERIARLDPALDPDVVIIQGSINDRRQGAAGYRKAVQAAWDDLAATYPEATIVVLGPAPQVLPIEAATLRIDQDLAELAAAREWPYVSPIAEHWITDDNYLEVIDTSERGADHPSDAGHLYLAQRVAEAVAPLVDPVTVVALEEDPEPVAGR</sequence>
<dbReference type="EMBL" id="LXMD01000029">
    <property type="protein sequence ID" value="OCG72756.1"/>
    <property type="molecule type" value="Genomic_DNA"/>
</dbReference>
<dbReference type="SUPFAM" id="SSF52266">
    <property type="entry name" value="SGNH hydrolase"/>
    <property type="match status" value="1"/>
</dbReference>
<keyword evidence="2" id="KW-1185">Reference proteome</keyword>
<dbReference type="InterPro" id="IPR013830">
    <property type="entry name" value="SGNH_hydro"/>
</dbReference>
<dbReference type="STRING" id="904291.A7J15_10840"/>
<reference evidence="1 2" key="1">
    <citation type="submission" date="2016-05" db="EMBL/GenBank/DDBJ databases">
        <authorList>
            <person name="Lavstsen T."/>
            <person name="Jespersen J.S."/>
        </authorList>
    </citation>
    <scope>NUCLEOTIDE SEQUENCE [LARGE SCALE GENOMIC DNA]</scope>
    <source>
        <strain evidence="1 2">YLB-01</strain>
    </source>
</reference>
<proteinExistence type="predicted"/>
<dbReference type="Proteomes" id="UP000093355">
    <property type="component" value="Unassembled WGS sequence"/>
</dbReference>
<dbReference type="CDD" id="cd00229">
    <property type="entry name" value="SGNH_hydrolase"/>
    <property type="match status" value="1"/>
</dbReference>
<evidence type="ECO:0000313" key="2">
    <source>
        <dbReference type="Proteomes" id="UP000093355"/>
    </source>
</evidence>
<accession>A0A1B9N820</accession>
<dbReference type="Pfam" id="PF13472">
    <property type="entry name" value="Lipase_GDSL_2"/>
    <property type="match status" value="1"/>
</dbReference>
<protein>
    <submittedName>
        <fullName evidence="1">Uncharacterized protein</fullName>
    </submittedName>
</protein>
<dbReference type="InterPro" id="IPR036514">
    <property type="entry name" value="SGNH_hydro_sf"/>
</dbReference>
<dbReference type="Gene3D" id="3.40.50.1110">
    <property type="entry name" value="SGNH hydrolase"/>
    <property type="match status" value="1"/>
</dbReference>